<gene>
    <name evidence="1" type="ORF">PXEA_LOCUS34359</name>
</gene>
<accession>A0A448XND2</accession>
<dbReference type="AlphaFoldDB" id="A0A448XND2"/>
<dbReference type="EMBL" id="CAAALY010267040">
    <property type="protein sequence ID" value="VEL40919.1"/>
    <property type="molecule type" value="Genomic_DNA"/>
</dbReference>
<proteinExistence type="predicted"/>
<evidence type="ECO:0000313" key="1">
    <source>
        <dbReference type="EMBL" id="VEL40919.1"/>
    </source>
</evidence>
<organism evidence="1 2">
    <name type="scientific">Protopolystoma xenopodis</name>
    <dbReference type="NCBI Taxonomy" id="117903"/>
    <lineage>
        <taxon>Eukaryota</taxon>
        <taxon>Metazoa</taxon>
        <taxon>Spiralia</taxon>
        <taxon>Lophotrochozoa</taxon>
        <taxon>Platyhelminthes</taxon>
        <taxon>Monogenea</taxon>
        <taxon>Polyopisthocotylea</taxon>
        <taxon>Polystomatidea</taxon>
        <taxon>Polystomatidae</taxon>
        <taxon>Protopolystoma</taxon>
    </lineage>
</organism>
<name>A0A448XND2_9PLAT</name>
<comment type="caution">
    <text evidence="1">The sequence shown here is derived from an EMBL/GenBank/DDBJ whole genome shotgun (WGS) entry which is preliminary data.</text>
</comment>
<keyword evidence="2" id="KW-1185">Reference proteome</keyword>
<reference evidence="1" key="1">
    <citation type="submission" date="2018-11" db="EMBL/GenBank/DDBJ databases">
        <authorList>
            <consortium name="Pathogen Informatics"/>
        </authorList>
    </citation>
    <scope>NUCLEOTIDE SEQUENCE</scope>
</reference>
<sequence length="201" mass="21381">MADRLKVSLPEPSLRLLRTHVGVKRAGLSSTPGETGAGHNRTSHLACRLLLGAWLPLARAVFSTVCSVCPSPLQAITSERASRILYGTSGHIPGSGFATGTRLANLASETSKVAMSESELGIGVPAIWSESGQMDDSPEEIESEASRGLLSLLDLWESILICDDFIFPSSPSLQRIPRCPGYRIRLKGVLDGEGKGHCGTE</sequence>
<evidence type="ECO:0000313" key="2">
    <source>
        <dbReference type="Proteomes" id="UP000784294"/>
    </source>
</evidence>
<feature type="non-terminal residue" evidence="1">
    <location>
        <position position="1"/>
    </location>
</feature>
<dbReference type="Proteomes" id="UP000784294">
    <property type="component" value="Unassembled WGS sequence"/>
</dbReference>
<protein>
    <submittedName>
        <fullName evidence="1">Uncharacterized protein</fullName>
    </submittedName>
</protein>